<evidence type="ECO:0000313" key="2">
    <source>
        <dbReference type="Proteomes" id="UP000308181"/>
    </source>
</evidence>
<evidence type="ECO:0000313" key="1">
    <source>
        <dbReference type="EMBL" id="TKC00185.1"/>
    </source>
</evidence>
<dbReference type="PANTHER" id="PTHR34387:SF1">
    <property type="entry name" value="PERIPLASMIC IMMUNOGENIC PROTEIN"/>
    <property type="match status" value="1"/>
</dbReference>
<dbReference type="EMBL" id="SWBP01000001">
    <property type="protein sequence ID" value="TKC00185.1"/>
    <property type="molecule type" value="Genomic_DNA"/>
</dbReference>
<dbReference type="RefSeq" id="WP_136824394.1">
    <property type="nucleotide sequence ID" value="NZ_SWBP01000001.1"/>
</dbReference>
<accession>A0A4U1C4K3</accession>
<proteinExistence type="predicted"/>
<organism evidence="1 2">
    <name type="scientific">Pedobacter cryophilus</name>
    <dbReference type="NCBI Taxonomy" id="2571271"/>
    <lineage>
        <taxon>Bacteria</taxon>
        <taxon>Pseudomonadati</taxon>
        <taxon>Bacteroidota</taxon>
        <taxon>Sphingobacteriia</taxon>
        <taxon>Sphingobacteriales</taxon>
        <taxon>Sphingobacteriaceae</taxon>
        <taxon>Pedobacter</taxon>
    </lineage>
</organism>
<protein>
    <submittedName>
        <fullName evidence="1">DUF541 domain-containing protein</fullName>
    </submittedName>
</protein>
<keyword evidence="2" id="KW-1185">Reference proteome</keyword>
<dbReference type="PANTHER" id="PTHR34387">
    <property type="entry name" value="SLR1258 PROTEIN"/>
    <property type="match status" value="1"/>
</dbReference>
<dbReference type="InterPro" id="IPR052022">
    <property type="entry name" value="26kDa_periplasmic_antigen"/>
</dbReference>
<dbReference type="AlphaFoldDB" id="A0A4U1C4K3"/>
<reference evidence="1 2" key="1">
    <citation type="submission" date="2019-04" db="EMBL/GenBank/DDBJ databases">
        <title>Pedobacter sp. AR-3-17 sp. nov., isolated from Arctic soil.</title>
        <authorList>
            <person name="Dahal R.H."/>
            <person name="Kim D.-U."/>
        </authorList>
    </citation>
    <scope>NUCLEOTIDE SEQUENCE [LARGE SCALE GENOMIC DNA]</scope>
    <source>
        <strain evidence="1 2">AR-3-17</strain>
    </source>
</reference>
<dbReference type="Gene3D" id="3.30.70.2970">
    <property type="entry name" value="Protein of unknown function (DUF541), domain 2"/>
    <property type="match status" value="1"/>
</dbReference>
<dbReference type="OrthoDB" id="1242975at2"/>
<dbReference type="Pfam" id="PF04402">
    <property type="entry name" value="SIMPL"/>
    <property type="match status" value="1"/>
</dbReference>
<name>A0A4U1C4K3_9SPHI</name>
<dbReference type="Proteomes" id="UP000308181">
    <property type="component" value="Unassembled WGS sequence"/>
</dbReference>
<sequence>MKRIILTTLIALTTLAGFTQNIDTRKKIEVNGNAEIEVTPDEIYVGISLKEYLKDTRKKITIEELERQLQTATIKAGIASEDFMINNVSGYTNYWEKKKDPQFLASKQYTIKVKDLNKLNDIFASVDPKGVAYTNIERYAYSKQEELKKDLKIKALKDAKTKATYLTEAIGEKLGGALEISETGSESYPQPYYRNTMAMKTEMADAAMPEIDFKKIKLTALVRAVFEIK</sequence>
<dbReference type="InterPro" id="IPR007497">
    <property type="entry name" value="SIMPL/DUF541"/>
</dbReference>
<comment type="caution">
    <text evidence="1">The sequence shown here is derived from an EMBL/GenBank/DDBJ whole genome shotgun (WGS) entry which is preliminary data.</text>
</comment>
<dbReference type="GO" id="GO:0006974">
    <property type="term" value="P:DNA damage response"/>
    <property type="evidence" value="ECO:0007669"/>
    <property type="project" value="TreeGrafter"/>
</dbReference>
<gene>
    <name evidence="1" type="ORF">FA046_00445</name>
</gene>
<dbReference type="Gene3D" id="3.30.110.170">
    <property type="entry name" value="Protein of unknown function (DUF541), domain 1"/>
    <property type="match status" value="1"/>
</dbReference>